<dbReference type="InterPro" id="IPR000531">
    <property type="entry name" value="Beta-barrel_TonB"/>
</dbReference>
<keyword evidence="4 8" id="KW-0812">Transmembrane</keyword>
<evidence type="ECO:0000256" key="9">
    <source>
        <dbReference type="RuleBase" id="RU003357"/>
    </source>
</evidence>
<feature type="chain" id="PRO_5046825878" evidence="10">
    <location>
        <begin position="28"/>
        <end position="891"/>
    </location>
</feature>
<name>A0ABU3Y6R9_9SPHN</name>
<dbReference type="Pfam" id="PF07715">
    <property type="entry name" value="Plug"/>
    <property type="match status" value="1"/>
</dbReference>
<dbReference type="SUPFAM" id="SSF56935">
    <property type="entry name" value="Porins"/>
    <property type="match status" value="1"/>
</dbReference>
<dbReference type="Gene3D" id="2.170.130.10">
    <property type="entry name" value="TonB-dependent receptor, plug domain"/>
    <property type="match status" value="1"/>
</dbReference>
<dbReference type="PROSITE" id="PS51257">
    <property type="entry name" value="PROKAR_LIPOPROTEIN"/>
    <property type="match status" value="1"/>
</dbReference>
<keyword evidence="13" id="KW-0675">Receptor</keyword>
<sequence length="891" mass="95138">MTQAKKFERLLLGVSLAALACPVAVRAQDVPEDETAQEAPAGTRGSDIVVTGSRVRGATPVGSTVTALGRDQIEASGAVTVDRLIKEIPQNFELGVSENSRAQSGGSGNITYGNSVNLRGIGPYATLVLIDGHRVVNNSRSTDPSVLPTLGVERVEVVADGASAIYGSDAVAGVVNLVPRRNLNGVEAFARAGIDQGGSFHEYSLGAAVGKTFSRGQVMLAYEHVERSNLSGDDRDFFTGDQRPYGGNDYRTTRCAPGTIRAGGISYAIPTGGVTQGTAASLVAGTANRCDELDGQDLFPEQKYDSVNGTATFELTDWLSVFADGFYSKRDFYRRGAFPATSLTVPSTNAFFVRPAGFAGTSYTLDYSFRNDVPPSDTYGQAESWQITPGVRVKLPYGWELEGLVGFGKTHDYSAGYNGINNAALNAALASSNPATAFDPYGLGRTSRAVLNSIADQIFLAPTNGKLTAYEARANGGLFMLPGGEAKLALGYERQEFDVALGVARGGPTTPITFRNFGRSVDSAYAELFLPVFGAANAIPGLERLELNLAVRQDRYSDVGKTTNPKFGVNWSPVRGIKLRGSYGTSFRAPTIPEIYGNSNNLYVQNYQNPAGGATIQGLALSGQNLDLKPETAETWSVGADFELLDRLRFGVTYWDVKYENQVLANLSNLAILNQEAQYAGTGIILRGTAAATRVQEAIAAGVVVLGAPAQPIQLFVDGRSQNLGVSITRGIDFTTDYDLPIGEDMLRFNASGTYLTDYRVAVTPTAPLVDQRNLIFRPLKFKLRGSVNWDHGPFSARAQVIHVGGYTNDAIRPVQQVGSYTPVDLALNWRIDRANPLGGELSFGLEVRNLLNERPPYVNLAPSGNGSGGYDATAASPVGRLFAASVRTRF</sequence>
<evidence type="ECO:0000256" key="2">
    <source>
        <dbReference type="ARBA" id="ARBA00022448"/>
    </source>
</evidence>
<dbReference type="PROSITE" id="PS52016">
    <property type="entry name" value="TONB_DEPENDENT_REC_3"/>
    <property type="match status" value="1"/>
</dbReference>
<dbReference type="InterPro" id="IPR012910">
    <property type="entry name" value="Plug_dom"/>
</dbReference>
<dbReference type="InterPro" id="IPR037066">
    <property type="entry name" value="Plug_dom_sf"/>
</dbReference>
<feature type="signal peptide" evidence="10">
    <location>
        <begin position="1"/>
        <end position="27"/>
    </location>
</feature>
<evidence type="ECO:0000256" key="10">
    <source>
        <dbReference type="SAM" id="SignalP"/>
    </source>
</evidence>
<accession>A0ABU3Y6R9</accession>
<evidence type="ECO:0000256" key="1">
    <source>
        <dbReference type="ARBA" id="ARBA00004571"/>
    </source>
</evidence>
<comment type="similarity">
    <text evidence="8 9">Belongs to the TonB-dependent receptor family.</text>
</comment>
<evidence type="ECO:0000256" key="4">
    <source>
        <dbReference type="ARBA" id="ARBA00022692"/>
    </source>
</evidence>
<evidence type="ECO:0000256" key="3">
    <source>
        <dbReference type="ARBA" id="ARBA00022452"/>
    </source>
</evidence>
<evidence type="ECO:0000259" key="11">
    <source>
        <dbReference type="Pfam" id="PF00593"/>
    </source>
</evidence>
<dbReference type="InterPro" id="IPR036942">
    <property type="entry name" value="Beta-barrel_TonB_sf"/>
</dbReference>
<feature type="domain" description="TonB-dependent receptor-like beta-barrel" evidence="11">
    <location>
        <begin position="362"/>
        <end position="851"/>
    </location>
</feature>
<dbReference type="Proteomes" id="UP001273531">
    <property type="component" value="Unassembled WGS sequence"/>
</dbReference>
<evidence type="ECO:0000256" key="6">
    <source>
        <dbReference type="ARBA" id="ARBA00023136"/>
    </source>
</evidence>
<evidence type="ECO:0000256" key="7">
    <source>
        <dbReference type="ARBA" id="ARBA00023237"/>
    </source>
</evidence>
<keyword evidence="2 8" id="KW-0813">Transport</keyword>
<keyword evidence="7 8" id="KW-0998">Cell outer membrane</keyword>
<keyword evidence="14" id="KW-1185">Reference proteome</keyword>
<keyword evidence="3 8" id="KW-1134">Transmembrane beta strand</keyword>
<evidence type="ECO:0000259" key="12">
    <source>
        <dbReference type="Pfam" id="PF07715"/>
    </source>
</evidence>
<dbReference type="Pfam" id="PF00593">
    <property type="entry name" value="TonB_dep_Rec_b-barrel"/>
    <property type="match status" value="1"/>
</dbReference>
<dbReference type="InterPro" id="IPR039426">
    <property type="entry name" value="TonB-dep_rcpt-like"/>
</dbReference>
<protein>
    <submittedName>
        <fullName evidence="13">TonB-dependent receptor</fullName>
    </submittedName>
</protein>
<evidence type="ECO:0000313" key="13">
    <source>
        <dbReference type="EMBL" id="MDV3457096.1"/>
    </source>
</evidence>
<dbReference type="RefSeq" id="WP_317226259.1">
    <property type="nucleotide sequence ID" value="NZ_JAWJEJ010000001.1"/>
</dbReference>
<gene>
    <name evidence="13" type="ORF">RZN05_08890</name>
</gene>
<evidence type="ECO:0000313" key="14">
    <source>
        <dbReference type="Proteomes" id="UP001273531"/>
    </source>
</evidence>
<keyword evidence="10" id="KW-0732">Signal</keyword>
<dbReference type="PANTHER" id="PTHR47234">
    <property type="match status" value="1"/>
</dbReference>
<reference evidence="13 14" key="1">
    <citation type="submission" date="2023-10" db="EMBL/GenBank/DDBJ databases">
        <title>Sphingomonas sp. HF-S4 16S ribosomal RNA gene Genome sequencing and assembly.</title>
        <authorList>
            <person name="Lee H."/>
        </authorList>
    </citation>
    <scope>NUCLEOTIDE SEQUENCE [LARGE SCALE GENOMIC DNA]</scope>
    <source>
        <strain evidence="13 14">HF-S4</strain>
    </source>
</reference>
<keyword evidence="6 8" id="KW-0472">Membrane</keyword>
<dbReference type="PANTHER" id="PTHR47234:SF2">
    <property type="entry name" value="TONB-DEPENDENT RECEPTOR"/>
    <property type="match status" value="1"/>
</dbReference>
<evidence type="ECO:0000256" key="8">
    <source>
        <dbReference type="PROSITE-ProRule" id="PRU01360"/>
    </source>
</evidence>
<proteinExistence type="inferred from homology"/>
<comment type="caution">
    <text evidence="13">The sequence shown here is derived from an EMBL/GenBank/DDBJ whole genome shotgun (WGS) entry which is preliminary data.</text>
</comment>
<organism evidence="13 14">
    <name type="scientific">Sphingomonas agrestis</name>
    <dbReference type="NCBI Taxonomy" id="3080540"/>
    <lineage>
        <taxon>Bacteria</taxon>
        <taxon>Pseudomonadati</taxon>
        <taxon>Pseudomonadota</taxon>
        <taxon>Alphaproteobacteria</taxon>
        <taxon>Sphingomonadales</taxon>
        <taxon>Sphingomonadaceae</taxon>
        <taxon>Sphingomonas</taxon>
    </lineage>
</organism>
<dbReference type="EMBL" id="JAWJEJ010000001">
    <property type="protein sequence ID" value="MDV3457096.1"/>
    <property type="molecule type" value="Genomic_DNA"/>
</dbReference>
<evidence type="ECO:0000256" key="5">
    <source>
        <dbReference type="ARBA" id="ARBA00023077"/>
    </source>
</evidence>
<comment type="subcellular location">
    <subcellularLocation>
        <location evidence="1 8">Cell outer membrane</location>
        <topology evidence="1 8">Multi-pass membrane protein</topology>
    </subcellularLocation>
</comment>
<keyword evidence="5 9" id="KW-0798">TonB box</keyword>
<dbReference type="Gene3D" id="2.40.170.20">
    <property type="entry name" value="TonB-dependent receptor, beta-barrel domain"/>
    <property type="match status" value="1"/>
</dbReference>
<feature type="domain" description="TonB-dependent receptor plug" evidence="12">
    <location>
        <begin position="63"/>
        <end position="174"/>
    </location>
</feature>